<dbReference type="RefSeq" id="WP_185946850.1">
    <property type="nucleotide sequence ID" value="NZ_JACMHY010000002.1"/>
</dbReference>
<dbReference type="Proteomes" id="UP000517694">
    <property type="component" value="Unassembled WGS sequence"/>
</dbReference>
<comment type="caution">
    <text evidence="2">The sequence shown here is derived from an EMBL/GenBank/DDBJ whole genome shotgun (WGS) entry which is preliminary data.</text>
</comment>
<organism evidence="2 3">
    <name type="scientific">Streptomyces mexicanus</name>
    <dbReference type="NCBI Taxonomy" id="178566"/>
    <lineage>
        <taxon>Bacteria</taxon>
        <taxon>Bacillati</taxon>
        <taxon>Actinomycetota</taxon>
        <taxon>Actinomycetes</taxon>
        <taxon>Kitasatosporales</taxon>
        <taxon>Streptomycetaceae</taxon>
        <taxon>Streptomyces</taxon>
    </lineage>
</organism>
<dbReference type="EMBL" id="JACMHY010000002">
    <property type="protein sequence ID" value="MBC2864426.1"/>
    <property type="molecule type" value="Genomic_DNA"/>
</dbReference>
<keyword evidence="3" id="KW-1185">Reference proteome</keyword>
<feature type="coiled-coil region" evidence="1">
    <location>
        <begin position="39"/>
        <end position="108"/>
    </location>
</feature>
<protein>
    <submittedName>
        <fullName evidence="2">Uncharacterized protein</fullName>
    </submittedName>
</protein>
<reference evidence="2 3" key="1">
    <citation type="submission" date="2020-08" db="EMBL/GenBank/DDBJ databases">
        <title>Whole-Genome Sequence of French Clinical Streptomyces mexicanus Strain Q0842.</title>
        <authorList>
            <person name="Boxberger M."/>
            <person name="La Scola B."/>
        </authorList>
    </citation>
    <scope>NUCLEOTIDE SEQUENCE [LARGE SCALE GENOMIC DNA]</scope>
    <source>
        <strain evidence="2 3">Marseille-Q0842</strain>
    </source>
</reference>
<evidence type="ECO:0000313" key="3">
    <source>
        <dbReference type="Proteomes" id="UP000517694"/>
    </source>
</evidence>
<keyword evidence="1" id="KW-0175">Coiled coil</keyword>
<proteinExistence type="predicted"/>
<evidence type="ECO:0000313" key="2">
    <source>
        <dbReference type="EMBL" id="MBC2864426.1"/>
    </source>
</evidence>
<name>A0A7X1HWX2_9ACTN</name>
<sequence length="110" mass="11525">MDAATLGAVGTIVVGLAAAAAALYGHRGANAAQQSGAVLGGYSTLVDNLQEERDKLQTKLVENERLLAAAYAELAHERADKAALQAQVQTLTAENERLRERIVELGGQPT</sequence>
<accession>A0A7X1HWX2</accession>
<gene>
    <name evidence="2" type="ORF">H1R13_05260</name>
</gene>
<evidence type="ECO:0000256" key="1">
    <source>
        <dbReference type="SAM" id="Coils"/>
    </source>
</evidence>
<dbReference type="AlphaFoldDB" id="A0A7X1HWX2"/>